<name>A0ABT6TDC6_9BACL</name>
<dbReference type="Proteomes" id="UP001161691">
    <property type="component" value="Unassembled WGS sequence"/>
</dbReference>
<reference evidence="1" key="1">
    <citation type="submission" date="2023-04" db="EMBL/GenBank/DDBJ databases">
        <title>Comparative genomic analysis of Cohnella hashimotonis sp. nov., isolated from the International Space Station.</title>
        <authorList>
            <person name="Venkateswaran K."/>
            <person name="Simpson A."/>
        </authorList>
    </citation>
    <scope>NUCLEOTIDE SEQUENCE</scope>
    <source>
        <strain evidence="1">F6_2S_P_1</strain>
    </source>
</reference>
<comment type="caution">
    <text evidence="1">The sequence shown here is derived from an EMBL/GenBank/DDBJ whole genome shotgun (WGS) entry which is preliminary data.</text>
</comment>
<sequence length="112" mass="12779">MGGLDLLNTMKQLIASYPLEEIYWSGVVDPCEDGFIEFTGLGGYLFLEFDKRLVKIQQVEQYSRLRITEAADFTLDLDLAGMESAKARISALIFDNPLHRNGVRRFFWIPAT</sequence>
<protein>
    <submittedName>
        <fullName evidence="1">Uncharacterized protein</fullName>
    </submittedName>
</protein>
<evidence type="ECO:0000313" key="1">
    <source>
        <dbReference type="EMBL" id="MDI4643959.1"/>
    </source>
</evidence>
<accession>A0ABT6TDC6</accession>
<evidence type="ECO:0000313" key="2">
    <source>
        <dbReference type="Proteomes" id="UP001161691"/>
    </source>
</evidence>
<keyword evidence="2" id="KW-1185">Reference proteome</keyword>
<dbReference type="EMBL" id="JAGRPV010000001">
    <property type="protein sequence ID" value="MDI4643959.1"/>
    <property type="molecule type" value="Genomic_DNA"/>
</dbReference>
<proteinExistence type="predicted"/>
<gene>
    <name evidence="1" type="ORF">KB449_03265</name>
</gene>
<organism evidence="1 2">
    <name type="scientific">Cohnella hashimotonis</name>
    <dbReference type="NCBI Taxonomy" id="2826895"/>
    <lineage>
        <taxon>Bacteria</taxon>
        <taxon>Bacillati</taxon>
        <taxon>Bacillota</taxon>
        <taxon>Bacilli</taxon>
        <taxon>Bacillales</taxon>
        <taxon>Paenibacillaceae</taxon>
        <taxon>Cohnella</taxon>
    </lineage>
</organism>
<dbReference type="RefSeq" id="WP_282906992.1">
    <property type="nucleotide sequence ID" value="NZ_JAGRPV010000001.1"/>
</dbReference>